<protein>
    <submittedName>
        <fullName evidence="8">Unnamed protein product</fullName>
    </submittedName>
</protein>
<evidence type="ECO:0000256" key="3">
    <source>
        <dbReference type="ARBA" id="ARBA00022722"/>
    </source>
</evidence>
<dbReference type="OrthoDB" id="117343at2759"/>
<dbReference type="InterPro" id="IPR041373">
    <property type="entry name" value="RT_RNaseH"/>
</dbReference>
<dbReference type="InterPro" id="IPR043502">
    <property type="entry name" value="DNA/RNA_pol_sf"/>
</dbReference>
<evidence type="ECO:0000313" key="8">
    <source>
        <dbReference type="EMBL" id="GMF56292.1"/>
    </source>
</evidence>
<evidence type="ECO:0000256" key="5">
    <source>
        <dbReference type="ARBA" id="ARBA00022801"/>
    </source>
</evidence>
<dbReference type="InterPro" id="IPR036397">
    <property type="entry name" value="RNaseH_sf"/>
</dbReference>
<dbReference type="SUPFAM" id="SSF56672">
    <property type="entry name" value="DNA/RNA polymerases"/>
    <property type="match status" value="1"/>
</dbReference>
<gene>
    <name evidence="8" type="ORF">Pfra01_002386200</name>
</gene>
<keyword evidence="5" id="KW-0378">Hydrolase</keyword>
<organism evidence="8 9">
    <name type="scientific">Phytophthora fragariaefolia</name>
    <dbReference type="NCBI Taxonomy" id="1490495"/>
    <lineage>
        <taxon>Eukaryota</taxon>
        <taxon>Sar</taxon>
        <taxon>Stramenopiles</taxon>
        <taxon>Oomycota</taxon>
        <taxon>Peronosporomycetes</taxon>
        <taxon>Peronosporales</taxon>
        <taxon>Peronosporaceae</taxon>
        <taxon>Phytophthora</taxon>
    </lineage>
</organism>
<keyword evidence="9" id="KW-1185">Reference proteome</keyword>
<keyword evidence="2" id="KW-0548">Nucleotidyltransferase</keyword>
<dbReference type="GO" id="GO:0015074">
    <property type="term" value="P:DNA integration"/>
    <property type="evidence" value="ECO:0007669"/>
    <property type="project" value="InterPro"/>
</dbReference>
<keyword evidence="4" id="KW-0255">Endonuclease</keyword>
<dbReference type="Gene3D" id="3.30.70.270">
    <property type="match status" value="2"/>
</dbReference>
<dbReference type="GO" id="GO:0016787">
    <property type="term" value="F:hydrolase activity"/>
    <property type="evidence" value="ECO:0007669"/>
    <property type="project" value="UniProtKB-KW"/>
</dbReference>
<dbReference type="SUPFAM" id="SSF53098">
    <property type="entry name" value="Ribonuclease H-like"/>
    <property type="match status" value="1"/>
</dbReference>
<evidence type="ECO:0000256" key="2">
    <source>
        <dbReference type="ARBA" id="ARBA00022695"/>
    </source>
</evidence>
<feature type="domain" description="Integrase catalytic" evidence="7">
    <location>
        <begin position="514"/>
        <end position="677"/>
    </location>
</feature>
<dbReference type="Pfam" id="PF00078">
    <property type="entry name" value="RVT_1"/>
    <property type="match status" value="1"/>
</dbReference>
<dbReference type="InterPro" id="IPR001584">
    <property type="entry name" value="Integrase_cat-core"/>
</dbReference>
<dbReference type="GO" id="GO:0004519">
    <property type="term" value="F:endonuclease activity"/>
    <property type="evidence" value="ECO:0007669"/>
    <property type="project" value="UniProtKB-KW"/>
</dbReference>
<evidence type="ECO:0000256" key="1">
    <source>
        <dbReference type="ARBA" id="ARBA00022679"/>
    </source>
</evidence>
<evidence type="ECO:0000259" key="7">
    <source>
        <dbReference type="PROSITE" id="PS50994"/>
    </source>
</evidence>
<dbReference type="CDD" id="cd01647">
    <property type="entry name" value="RT_LTR"/>
    <property type="match status" value="1"/>
</dbReference>
<dbReference type="Pfam" id="PF24626">
    <property type="entry name" value="SH3_Tf2-1"/>
    <property type="match status" value="1"/>
</dbReference>
<dbReference type="PANTHER" id="PTHR37984:SF5">
    <property type="entry name" value="PROTEIN NYNRIN-LIKE"/>
    <property type="match status" value="1"/>
</dbReference>
<accession>A0A9W7D7S6</accession>
<evidence type="ECO:0000313" key="9">
    <source>
        <dbReference type="Proteomes" id="UP001165121"/>
    </source>
</evidence>
<keyword evidence="1" id="KW-0808">Transferase</keyword>
<comment type="caution">
    <text evidence="8">The sequence shown here is derived from an EMBL/GenBank/DDBJ whole genome shotgun (WGS) entry which is preliminary data.</text>
</comment>
<dbReference type="InterPro" id="IPR012337">
    <property type="entry name" value="RNaseH-like_sf"/>
</dbReference>
<dbReference type="Proteomes" id="UP001165121">
    <property type="component" value="Unassembled WGS sequence"/>
</dbReference>
<dbReference type="PROSITE" id="PS50994">
    <property type="entry name" value="INTEGRASE"/>
    <property type="match status" value="1"/>
</dbReference>
<dbReference type="GO" id="GO:0003676">
    <property type="term" value="F:nucleic acid binding"/>
    <property type="evidence" value="ECO:0007669"/>
    <property type="project" value="InterPro"/>
</dbReference>
<dbReference type="AlphaFoldDB" id="A0A9W7D7S6"/>
<name>A0A9W7D7S6_9STRA</name>
<evidence type="ECO:0000256" key="6">
    <source>
        <dbReference type="ARBA" id="ARBA00022918"/>
    </source>
</evidence>
<dbReference type="InterPro" id="IPR050951">
    <property type="entry name" value="Retrovirus_Pol_polyprotein"/>
</dbReference>
<keyword evidence="6" id="KW-0695">RNA-directed DNA polymerase</keyword>
<dbReference type="CDD" id="cd09274">
    <property type="entry name" value="RNase_HI_RT_Ty3"/>
    <property type="match status" value="1"/>
</dbReference>
<dbReference type="InterPro" id="IPR043128">
    <property type="entry name" value="Rev_trsase/Diguanyl_cyclase"/>
</dbReference>
<dbReference type="PANTHER" id="PTHR37984">
    <property type="entry name" value="PROTEIN CBG26694"/>
    <property type="match status" value="1"/>
</dbReference>
<dbReference type="EMBL" id="BSXT01003951">
    <property type="protein sequence ID" value="GMF56292.1"/>
    <property type="molecule type" value="Genomic_DNA"/>
</dbReference>
<dbReference type="Gene3D" id="1.10.340.70">
    <property type="match status" value="1"/>
</dbReference>
<dbReference type="Pfam" id="PF17917">
    <property type="entry name" value="RT_RNaseH"/>
    <property type="match status" value="1"/>
</dbReference>
<keyword evidence="3" id="KW-0540">Nuclease</keyword>
<evidence type="ECO:0000256" key="4">
    <source>
        <dbReference type="ARBA" id="ARBA00022759"/>
    </source>
</evidence>
<dbReference type="GO" id="GO:0003964">
    <property type="term" value="F:RNA-directed DNA polymerase activity"/>
    <property type="evidence" value="ECO:0007669"/>
    <property type="project" value="UniProtKB-KW"/>
</dbReference>
<dbReference type="InterPro" id="IPR000477">
    <property type="entry name" value="RT_dom"/>
</dbReference>
<sequence length="800" mass="91424">MVQAGIIRPSTSAFSAPTSCVKKPIGWGIVHDYRQLNLATILPVIPIPHKEDTFDAMSGSHWFSCMELLWGYYQVKLRESDIPFTTFSTPDGLFEYLVTPMGLSGNPGTFNRLLQKVLKDLRDVMRIYFDDIYVFTQSEDVAEHVKALDRVLKRCEEQQIYVKLSKCQFCVDEIPCLGDFVGRKGVRMNPDKVKIIAEWPVPKTKKQMERFLGATVYVSRFCNDFAQFAGPLHDNNKGKCPRDAIELSDDPLRCFNELKNRLTSPPALTLPGFSKSFGIRMDASNLAIGGVLFLKEGELEHPIAFTGRRMKPAELNYPVREQELLAIMHALRVWRVYLLDRSFTVETDHKSIEMIPTQKTTNRRVARWFNELAELQPLLTWIPGETNTVADASSRSPDFERKTAQVSLQELLDAARNREIVATIRTNKVTVAQTAMTMYSWNRDLQWINKKLKQGEDVPNYSLQNGILYYQTGEDETPRLYIPDDEDLKNRVICENHDAVSAGHSGFYKTYLAPLDIPKGRWTDISMDFVVSSPVSTNGNNAIMAIVDRLTKRAKLIAMKTIDATTDIADVFMKNYVKDHGLPKTIVSDRDTKFMSELWQSIAKALGTQHNLSSAFRPLTARQTERTHRFIGDYLRDVINPAQNDWDDYLHLSEFAYNRRVHPTIGISPFEADHGYVPYMPDDVASDPNFTKLEKSAREFLLRQETRLKVAQDRMTEAQEHIRHKGYAQSKKLPPRYIGPFPVLKKISKDSYELGISKGLTLHPVFHTSLLNPYRMDPKRRQQVNKVVLADGTKDNSLRP</sequence>
<reference evidence="8" key="1">
    <citation type="submission" date="2023-04" db="EMBL/GenBank/DDBJ databases">
        <title>Phytophthora fragariaefolia NBRC 109709.</title>
        <authorList>
            <person name="Ichikawa N."/>
            <person name="Sato H."/>
            <person name="Tonouchi N."/>
        </authorList>
    </citation>
    <scope>NUCLEOTIDE SEQUENCE</scope>
    <source>
        <strain evidence="8">NBRC 109709</strain>
    </source>
</reference>
<proteinExistence type="predicted"/>
<dbReference type="Gene3D" id="3.10.10.10">
    <property type="entry name" value="HIV Type 1 Reverse Transcriptase, subunit A, domain 1"/>
    <property type="match status" value="1"/>
</dbReference>
<dbReference type="Gene3D" id="3.30.420.10">
    <property type="entry name" value="Ribonuclease H-like superfamily/Ribonuclease H"/>
    <property type="match status" value="1"/>
</dbReference>
<dbReference type="InterPro" id="IPR056924">
    <property type="entry name" value="SH3_Tf2-1"/>
</dbReference>